<evidence type="ECO:0000256" key="2">
    <source>
        <dbReference type="ARBA" id="ARBA00006370"/>
    </source>
</evidence>
<keyword evidence="4" id="KW-0732">Signal</keyword>
<evidence type="ECO:0000256" key="4">
    <source>
        <dbReference type="SAM" id="SignalP"/>
    </source>
</evidence>
<organism evidence="6 7">
    <name type="scientific">Plectus sambesii</name>
    <dbReference type="NCBI Taxonomy" id="2011161"/>
    <lineage>
        <taxon>Eukaryota</taxon>
        <taxon>Metazoa</taxon>
        <taxon>Ecdysozoa</taxon>
        <taxon>Nematoda</taxon>
        <taxon>Chromadorea</taxon>
        <taxon>Plectida</taxon>
        <taxon>Plectina</taxon>
        <taxon>Plectoidea</taxon>
        <taxon>Plectidae</taxon>
        <taxon>Plectus</taxon>
    </lineage>
</organism>
<keyword evidence="3" id="KW-0964">Secreted</keyword>
<protein>
    <submittedName>
        <fullName evidence="7">MD-2-related lipid-recognition domain-containing protein</fullName>
    </submittedName>
</protein>
<dbReference type="InterPro" id="IPR039670">
    <property type="entry name" value="NPC2-like"/>
</dbReference>
<sequence length="167" mass="18886">MTLFYSLSLLLLSLVAMAGAEYRSIKYKDCKSAFEIIDVQADQCPGDHNYCPFLRGTRPRIRIAFKPNREVKSFDASVRARLAGVSVPFNLEEPNACQNSNITCPLQADQIYYYSQTVHILENYPKVSVQVNWLINDPSNDETEAENKREVCVIFMAKVVDPADIAN</sequence>
<dbReference type="PANTHER" id="PTHR11306">
    <property type="entry name" value="NIEMANN PICK TYPE C2 PROTEIN NPC2-RELATED"/>
    <property type="match status" value="1"/>
</dbReference>
<dbReference type="GO" id="GO:0015918">
    <property type="term" value="P:sterol transport"/>
    <property type="evidence" value="ECO:0007669"/>
    <property type="project" value="InterPro"/>
</dbReference>
<comment type="subcellular location">
    <subcellularLocation>
        <location evidence="1">Secreted</location>
    </subcellularLocation>
</comment>
<evidence type="ECO:0000313" key="6">
    <source>
        <dbReference type="Proteomes" id="UP000887566"/>
    </source>
</evidence>
<evidence type="ECO:0000313" key="7">
    <source>
        <dbReference type="WBParaSite" id="PSAMB.scaffold2283size24141.g17162.t1"/>
    </source>
</evidence>
<evidence type="ECO:0000256" key="3">
    <source>
        <dbReference type="ARBA" id="ARBA00022525"/>
    </source>
</evidence>
<feature type="domain" description="MD-2-related lipid-recognition" evidence="5">
    <location>
        <begin position="27"/>
        <end position="157"/>
    </location>
</feature>
<dbReference type="GO" id="GO:0005576">
    <property type="term" value="C:extracellular region"/>
    <property type="evidence" value="ECO:0007669"/>
    <property type="project" value="UniProtKB-SubCell"/>
</dbReference>
<evidence type="ECO:0000259" key="5">
    <source>
        <dbReference type="SMART" id="SM00737"/>
    </source>
</evidence>
<dbReference type="WBParaSite" id="PSAMB.scaffold2283size24141.g17162.t1">
    <property type="protein sequence ID" value="PSAMB.scaffold2283size24141.g17162.t1"/>
    <property type="gene ID" value="PSAMB.scaffold2283size24141.g17162"/>
</dbReference>
<dbReference type="PANTHER" id="PTHR11306:SF68">
    <property type="entry name" value="NPC INTRACELLULAR CHOLESTEROL TRANSPORTER 2"/>
    <property type="match status" value="1"/>
</dbReference>
<dbReference type="InterPro" id="IPR003172">
    <property type="entry name" value="ML_dom"/>
</dbReference>
<dbReference type="SUPFAM" id="SSF81296">
    <property type="entry name" value="E set domains"/>
    <property type="match status" value="1"/>
</dbReference>
<reference evidence="7" key="1">
    <citation type="submission" date="2022-11" db="UniProtKB">
        <authorList>
            <consortium name="WormBaseParasite"/>
        </authorList>
    </citation>
    <scope>IDENTIFICATION</scope>
</reference>
<proteinExistence type="inferred from homology"/>
<name>A0A914VRI0_9BILA</name>
<evidence type="ECO:0000256" key="1">
    <source>
        <dbReference type="ARBA" id="ARBA00004613"/>
    </source>
</evidence>
<dbReference type="Gene3D" id="2.60.40.770">
    <property type="match status" value="1"/>
</dbReference>
<dbReference type="Proteomes" id="UP000887566">
    <property type="component" value="Unplaced"/>
</dbReference>
<dbReference type="GO" id="GO:0032934">
    <property type="term" value="F:sterol binding"/>
    <property type="evidence" value="ECO:0007669"/>
    <property type="project" value="InterPro"/>
</dbReference>
<dbReference type="InterPro" id="IPR014756">
    <property type="entry name" value="Ig_E-set"/>
</dbReference>
<dbReference type="SMART" id="SM00737">
    <property type="entry name" value="ML"/>
    <property type="match status" value="1"/>
</dbReference>
<feature type="chain" id="PRO_5037892545" evidence="4">
    <location>
        <begin position="21"/>
        <end position="167"/>
    </location>
</feature>
<keyword evidence="6" id="KW-1185">Reference proteome</keyword>
<comment type="similarity">
    <text evidence="2">Belongs to the NPC2 family.</text>
</comment>
<dbReference type="AlphaFoldDB" id="A0A914VRI0"/>
<accession>A0A914VRI0</accession>
<dbReference type="FunFam" id="2.60.40.770:FF:000001">
    <property type="entry name" value="NPC intracellular cholesterol transporter 2"/>
    <property type="match status" value="1"/>
</dbReference>
<feature type="signal peptide" evidence="4">
    <location>
        <begin position="1"/>
        <end position="20"/>
    </location>
</feature>
<dbReference type="Pfam" id="PF02221">
    <property type="entry name" value="E1_DerP2_DerF2"/>
    <property type="match status" value="1"/>
</dbReference>